<accession>A0A2J6SGI4</accession>
<dbReference type="AlphaFoldDB" id="A0A2J6SGI4"/>
<protein>
    <submittedName>
        <fullName evidence="7">Glycoside hydrolase family 5 protein</fullName>
    </submittedName>
</protein>
<sequence length="407" mass="44865">MQLKFCSLLVVAFGVISSHCAWPDAPLVASGRWIHNSKGANVTYAGVNWPGAADVMIPEGLQYASIEKIVSEIKSLGMNAIRLTFAIEMIDDIKDNGGDVRLSAAFNKALGTTNGPVVYNKVLQNNPQFSASTTRVQVYDAIAAECFKQQIYVHLDNHMSKGEWCCSTTDGNAWFGDTYFDVAKWKRGLEFMVTRGATWGNLVSIGMRNELRAPEDNATLNSNSYNWPTWYTNMVAAAKIINAANPDILIFFSGLNFDTTLSPVVAGTGSGITFKKSDFTFSNKIVLELHNYQNSATSCSSMQSSLQSSGFSTLTAAAANQYPMLLTEWGHDWSNSDYLGVYASCLHSYLPAQHVGWTIWVLAGSYYIRSGTQDYEETWGLYNHNWTAWRNAAAIDNLKLMVQATLA</sequence>
<evidence type="ECO:0000259" key="6">
    <source>
        <dbReference type="Pfam" id="PF00150"/>
    </source>
</evidence>
<dbReference type="SUPFAM" id="SSF51445">
    <property type="entry name" value="(Trans)glycosidases"/>
    <property type="match status" value="1"/>
</dbReference>
<feature type="domain" description="Glycoside hydrolase family 5" evidence="6">
    <location>
        <begin position="48"/>
        <end position="362"/>
    </location>
</feature>
<dbReference type="GO" id="GO:0004553">
    <property type="term" value="F:hydrolase activity, hydrolyzing O-glycosyl compounds"/>
    <property type="evidence" value="ECO:0007669"/>
    <property type="project" value="InterPro"/>
</dbReference>
<keyword evidence="2 4" id="KW-0378">Hydrolase</keyword>
<dbReference type="InterPro" id="IPR001547">
    <property type="entry name" value="Glyco_hydro_5"/>
</dbReference>
<evidence type="ECO:0000256" key="2">
    <source>
        <dbReference type="ARBA" id="ARBA00022801"/>
    </source>
</evidence>
<evidence type="ECO:0000256" key="1">
    <source>
        <dbReference type="ARBA" id="ARBA00005641"/>
    </source>
</evidence>
<dbReference type="InParanoid" id="A0A2J6SGI4"/>
<dbReference type="GeneID" id="36586906"/>
<reference evidence="7 8" key="1">
    <citation type="submission" date="2016-04" db="EMBL/GenBank/DDBJ databases">
        <title>A degradative enzymes factory behind the ericoid mycorrhizal symbiosis.</title>
        <authorList>
            <consortium name="DOE Joint Genome Institute"/>
            <person name="Martino E."/>
            <person name="Morin E."/>
            <person name="Grelet G."/>
            <person name="Kuo A."/>
            <person name="Kohler A."/>
            <person name="Daghino S."/>
            <person name="Barry K."/>
            <person name="Choi C."/>
            <person name="Cichocki N."/>
            <person name="Clum A."/>
            <person name="Copeland A."/>
            <person name="Hainaut M."/>
            <person name="Haridas S."/>
            <person name="Labutti K."/>
            <person name="Lindquist E."/>
            <person name="Lipzen A."/>
            <person name="Khouja H.-R."/>
            <person name="Murat C."/>
            <person name="Ohm R."/>
            <person name="Olson A."/>
            <person name="Spatafora J."/>
            <person name="Veneault-Fourrey C."/>
            <person name="Henrissat B."/>
            <person name="Grigoriev I."/>
            <person name="Martin F."/>
            <person name="Perotto S."/>
        </authorList>
    </citation>
    <scope>NUCLEOTIDE SEQUENCE [LARGE SCALE GENOMIC DNA]</scope>
    <source>
        <strain evidence="7 8">E</strain>
    </source>
</reference>
<name>A0A2J6SGI4_9HELO</name>
<evidence type="ECO:0000256" key="3">
    <source>
        <dbReference type="ARBA" id="ARBA00023295"/>
    </source>
</evidence>
<proteinExistence type="inferred from homology"/>
<keyword evidence="8" id="KW-1185">Reference proteome</keyword>
<dbReference type="Proteomes" id="UP000235371">
    <property type="component" value="Unassembled WGS sequence"/>
</dbReference>
<dbReference type="GO" id="GO:0000272">
    <property type="term" value="P:polysaccharide catabolic process"/>
    <property type="evidence" value="ECO:0007669"/>
    <property type="project" value="InterPro"/>
</dbReference>
<gene>
    <name evidence="7" type="ORF">K444DRAFT_604836</name>
</gene>
<evidence type="ECO:0000313" key="7">
    <source>
        <dbReference type="EMBL" id="PMD49873.1"/>
    </source>
</evidence>
<dbReference type="EMBL" id="KZ613919">
    <property type="protein sequence ID" value="PMD49873.1"/>
    <property type="molecule type" value="Genomic_DNA"/>
</dbReference>
<dbReference type="PANTHER" id="PTHR31263">
    <property type="entry name" value="CELLULASE FAMILY PROTEIN (AFU_ORTHOLOGUE AFUA_5G14560)"/>
    <property type="match status" value="1"/>
</dbReference>
<dbReference type="PANTHER" id="PTHR31263:SF0">
    <property type="entry name" value="CELLULASE FAMILY PROTEIN (AFU_ORTHOLOGUE AFUA_5G14560)"/>
    <property type="match status" value="1"/>
</dbReference>
<dbReference type="STRING" id="1095630.A0A2J6SGI4"/>
<evidence type="ECO:0000313" key="8">
    <source>
        <dbReference type="Proteomes" id="UP000235371"/>
    </source>
</evidence>
<dbReference type="OrthoDB" id="442731at2759"/>
<evidence type="ECO:0000256" key="5">
    <source>
        <dbReference type="SAM" id="SignalP"/>
    </source>
</evidence>
<comment type="similarity">
    <text evidence="1 4">Belongs to the glycosyl hydrolase 5 (cellulase A) family.</text>
</comment>
<evidence type="ECO:0000256" key="4">
    <source>
        <dbReference type="RuleBase" id="RU361153"/>
    </source>
</evidence>
<dbReference type="RefSeq" id="XP_024726777.1">
    <property type="nucleotide sequence ID" value="XM_024878829.1"/>
</dbReference>
<dbReference type="Gene3D" id="3.20.20.80">
    <property type="entry name" value="Glycosidases"/>
    <property type="match status" value="1"/>
</dbReference>
<feature type="chain" id="PRO_5014372595" evidence="5">
    <location>
        <begin position="21"/>
        <end position="407"/>
    </location>
</feature>
<feature type="signal peptide" evidence="5">
    <location>
        <begin position="1"/>
        <end position="20"/>
    </location>
</feature>
<keyword evidence="5" id="KW-0732">Signal</keyword>
<dbReference type="InterPro" id="IPR017853">
    <property type="entry name" value="GH"/>
</dbReference>
<organism evidence="7 8">
    <name type="scientific">Hyaloscypha bicolor E</name>
    <dbReference type="NCBI Taxonomy" id="1095630"/>
    <lineage>
        <taxon>Eukaryota</taxon>
        <taxon>Fungi</taxon>
        <taxon>Dikarya</taxon>
        <taxon>Ascomycota</taxon>
        <taxon>Pezizomycotina</taxon>
        <taxon>Leotiomycetes</taxon>
        <taxon>Helotiales</taxon>
        <taxon>Hyaloscyphaceae</taxon>
        <taxon>Hyaloscypha</taxon>
        <taxon>Hyaloscypha bicolor</taxon>
    </lineage>
</organism>
<dbReference type="Pfam" id="PF00150">
    <property type="entry name" value="Cellulase"/>
    <property type="match status" value="1"/>
</dbReference>
<keyword evidence="3 4" id="KW-0326">Glycosidase</keyword>